<organism evidence="1 2">
    <name type="scientific">Hymenobacter defluvii</name>
    <dbReference type="NCBI Taxonomy" id="2054411"/>
    <lineage>
        <taxon>Bacteria</taxon>
        <taxon>Pseudomonadati</taxon>
        <taxon>Bacteroidota</taxon>
        <taxon>Cytophagia</taxon>
        <taxon>Cytophagales</taxon>
        <taxon>Hymenobacteraceae</taxon>
        <taxon>Hymenobacter</taxon>
    </lineage>
</organism>
<keyword evidence="2" id="KW-1185">Reference proteome</keyword>
<dbReference type="EMBL" id="JAGETX010000021">
    <property type="protein sequence ID" value="MBO3272978.1"/>
    <property type="molecule type" value="Genomic_DNA"/>
</dbReference>
<accession>A0ABS3THY0</accession>
<dbReference type="GO" id="GO:0008168">
    <property type="term" value="F:methyltransferase activity"/>
    <property type="evidence" value="ECO:0007669"/>
    <property type="project" value="UniProtKB-KW"/>
</dbReference>
<keyword evidence="1" id="KW-0808">Transferase</keyword>
<evidence type="ECO:0000313" key="1">
    <source>
        <dbReference type="EMBL" id="MBO3272978.1"/>
    </source>
</evidence>
<dbReference type="GO" id="GO:0032259">
    <property type="term" value="P:methylation"/>
    <property type="evidence" value="ECO:0007669"/>
    <property type="project" value="UniProtKB-KW"/>
</dbReference>
<protein>
    <submittedName>
        <fullName evidence="1">Class I SAM-dependent DNA methyltransferase</fullName>
    </submittedName>
</protein>
<comment type="caution">
    <text evidence="1">The sequence shown here is derived from an EMBL/GenBank/DDBJ whole genome shotgun (WGS) entry which is preliminary data.</text>
</comment>
<name>A0ABS3THY0_9BACT</name>
<evidence type="ECO:0000313" key="2">
    <source>
        <dbReference type="Proteomes" id="UP000670527"/>
    </source>
</evidence>
<sequence>MSRPGTTALERQVDALVYKLYDLTDEEIALVEGRSA</sequence>
<reference evidence="1 2" key="1">
    <citation type="submission" date="2021-03" db="EMBL/GenBank/DDBJ databases">
        <authorList>
            <person name="Kim M.K."/>
        </authorList>
    </citation>
    <scope>NUCLEOTIDE SEQUENCE [LARGE SCALE GENOMIC DNA]</scope>
    <source>
        <strain evidence="1 2">BT507</strain>
    </source>
</reference>
<proteinExistence type="predicted"/>
<dbReference type="RefSeq" id="WP_208309142.1">
    <property type="nucleotide sequence ID" value="NZ_JAGETX010000021.1"/>
</dbReference>
<keyword evidence="1" id="KW-0489">Methyltransferase</keyword>
<dbReference type="Proteomes" id="UP000670527">
    <property type="component" value="Unassembled WGS sequence"/>
</dbReference>
<gene>
    <name evidence="1" type="ORF">J4D97_20175</name>
</gene>